<feature type="compositionally biased region" description="Basic residues" evidence="1">
    <location>
        <begin position="1"/>
        <end position="22"/>
    </location>
</feature>
<evidence type="ECO:0000313" key="3">
    <source>
        <dbReference type="Proteomes" id="UP000037939"/>
    </source>
</evidence>
<comment type="caution">
    <text evidence="2">The sequence shown here is derived from an EMBL/GenBank/DDBJ whole genome shotgun (WGS) entry which is preliminary data.</text>
</comment>
<accession>A0A0N0XG75</accession>
<evidence type="ECO:0000313" key="2">
    <source>
        <dbReference type="EMBL" id="KPC49797.1"/>
    </source>
</evidence>
<dbReference type="RefSeq" id="WP_269082676.1">
    <property type="nucleotide sequence ID" value="NZ_LAQT01000035.1"/>
</dbReference>
<organism evidence="2 3">
    <name type="scientific">Amantichitinum ursilacus</name>
    <dbReference type="NCBI Taxonomy" id="857265"/>
    <lineage>
        <taxon>Bacteria</taxon>
        <taxon>Pseudomonadati</taxon>
        <taxon>Pseudomonadota</taxon>
        <taxon>Betaproteobacteria</taxon>
        <taxon>Neisseriales</taxon>
        <taxon>Chitinibacteraceae</taxon>
        <taxon>Amantichitinum</taxon>
    </lineage>
</organism>
<sequence>MLFKPHRAKSFKASRTPVRRRLAAPAVQRQPLPALAWRKRAE</sequence>
<reference evidence="2 3" key="1">
    <citation type="submission" date="2015-07" db="EMBL/GenBank/DDBJ databases">
        <title>Draft genome sequence of the Amantichitinum ursilacus IGB-41, a new chitin-degrading bacterium.</title>
        <authorList>
            <person name="Kirstahler P."/>
            <person name="Guenther M."/>
            <person name="Grumaz C."/>
            <person name="Rupp S."/>
            <person name="Zibek S."/>
            <person name="Sohn K."/>
        </authorList>
    </citation>
    <scope>NUCLEOTIDE SEQUENCE [LARGE SCALE GENOMIC DNA]</scope>
    <source>
        <strain evidence="2 3">IGB-41</strain>
    </source>
</reference>
<keyword evidence="3" id="KW-1185">Reference proteome</keyword>
<protein>
    <submittedName>
        <fullName evidence="2">Uncharacterized protein</fullName>
    </submittedName>
</protein>
<name>A0A0N0XG75_9NEIS</name>
<dbReference type="AlphaFoldDB" id="A0A0N0XG75"/>
<feature type="region of interest" description="Disordered" evidence="1">
    <location>
        <begin position="1"/>
        <end position="25"/>
    </location>
</feature>
<proteinExistence type="predicted"/>
<gene>
    <name evidence="2" type="ORF">WG78_19325</name>
</gene>
<dbReference type="EMBL" id="LAQT01000035">
    <property type="protein sequence ID" value="KPC49797.1"/>
    <property type="molecule type" value="Genomic_DNA"/>
</dbReference>
<evidence type="ECO:0000256" key="1">
    <source>
        <dbReference type="SAM" id="MobiDB-lite"/>
    </source>
</evidence>
<dbReference type="Proteomes" id="UP000037939">
    <property type="component" value="Unassembled WGS sequence"/>
</dbReference>